<feature type="chain" id="PRO_5015503449" evidence="2">
    <location>
        <begin position="20"/>
        <end position="147"/>
    </location>
</feature>
<evidence type="ECO:0000256" key="1">
    <source>
        <dbReference type="SAM" id="MobiDB-lite"/>
    </source>
</evidence>
<accession>A0A2S4MIZ3</accession>
<keyword evidence="4" id="KW-1185">Reference proteome</keyword>
<feature type="region of interest" description="Disordered" evidence="1">
    <location>
        <begin position="30"/>
        <end position="112"/>
    </location>
</feature>
<dbReference type="Proteomes" id="UP000237381">
    <property type="component" value="Unassembled WGS sequence"/>
</dbReference>
<evidence type="ECO:0000256" key="2">
    <source>
        <dbReference type="SAM" id="SignalP"/>
    </source>
</evidence>
<organism evidence="3 4">
    <name type="scientific">Paraburkholderia eburnea</name>
    <dbReference type="NCBI Taxonomy" id="1189126"/>
    <lineage>
        <taxon>Bacteria</taxon>
        <taxon>Pseudomonadati</taxon>
        <taxon>Pseudomonadota</taxon>
        <taxon>Betaproteobacteria</taxon>
        <taxon>Burkholderiales</taxon>
        <taxon>Burkholderiaceae</taxon>
        <taxon>Paraburkholderia</taxon>
    </lineage>
</organism>
<evidence type="ECO:0000313" key="4">
    <source>
        <dbReference type="Proteomes" id="UP000237381"/>
    </source>
</evidence>
<gene>
    <name evidence="3" type="ORF">B0G62_102213</name>
</gene>
<proteinExistence type="predicted"/>
<dbReference type="RefSeq" id="WP_103703166.1">
    <property type="nucleotide sequence ID" value="NZ_PQGA01000002.1"/>
</dbReference>
<feature type="signal peptide" evidence="2">
    <location>
        <begin position="1"/>
        <end position="19"/>
    </location>
</feature>
<evidence type="ECO:0000313" key="3">
    <source>
        <dbReference type="EMBL" id="POR54605.1"/>
    </source>
</evidence>
<keyword evidence="2" id="KW-0732">Signal</keyword>
<protein>
    <submittedName>
        <fullName evidence="3">Uncharacterized protein</fullName>
    </submittedName>
</protein>
<comment type="caution">
    <text evidence="3">The sequence shown here is derived from an EMBL/GenBank/DDBJ whole genome shotgun (WGS) entry which is preliminary data.</text>
</comment>
<dbReference type="AlphaFoldDB" id="A0A2S4MIZ3"/>
<reference evidence="3 4" key="1">
    <citation type="submission" date="2018-01" db="EMBL/GenBank/DDBJ databases">
        <title>Genomic Encyclopedia of Type Strains, Phase III (KMG-III): the genomes of soil and plant-associated and newly described type strains.</title>
        <authorList>
            <person name="Whitman W."/>
        </authorList>
    </citation>
    <scope>NUCLEOTIDE SEQUENCE [LARGE SCALE GENOMIC DNA]</scope>
    <source>
        <strain evidence="3 4">JCM 18070</strain>
    </source>
</reference>
<dbReference type="EMBL" id="PQGA01000002">
    <property type="protein sequence ID" value="POR54605.1"/>
    <property type="molecule type" value="Genomic_DNA"/>
</dbReference>
<feature type="compositionally biased region" description="Basic residues" evidence="1">
    <location>
        <begin position="46"/>
        <end position="55"/>
    </location>
</feature>
<feature type="compositionally biased region" description="Basic and acidic residues" evidence="1">
    <location>
        <begin position="56"/>
        <end position="67"/>
    </location>
</feature>
<name>A0A2S4MIZ3_9BURK</name>
<sequence length="147" mass="15567">MRFILTGTVLCVLASTALAGEHYTEIWNPPEARTPGVHPASPDKKAHAHHTKKKLASVERPDTRKIAEPAMRAPAPTVPMLPNGTAGQGGASGRVKSKSDGLPEISPQIGPDGNVLQVSYAVPAHRQQRQSIPALKTLPNVPVARAQ</sequence>
<dbReference type="OrthoDB" id="9133021at2"/>